<dbReference type="InterPro" id="IPR003715">
    <property type="entry name" value="Poly_export_N"/>
</dbReference>
<feature type="chain" id="PRO_5011611804" evidence="3">
    <location>
        <begin position="26"/>
        <end position="876"/>
    </location>
</feature>
<evidence type="ECO:0000256" key="2">
    <source>
        <dbReference type="SAM" id="Coils"/>
    </source>
</evidence>
<sequence length="876" mass="98078">MDSKRIFVGLIILVLTVFSAAHLHAQNAQSLSGANLATINVDDLSDQDILNYMKQAENSGFTEQQLEAMARQRGMPESQISKLRRRVEQLRMGVGMDPESELKPTNTSGRQEVIFNEGDVFGKLGGNNPEENLTEEEKNIFGYDLFHSDVLTFAPNLNIPTPDDYVLGPGDEIIIDLWGATQQYIALEVTPEGYVRPENLSPVYVNGLTVAELREKVGERLSQIYSGIKGTNGQAPSIFYQVSLGKIRTINVAIVGDVNSPGNYALNSLSTVFTALYAAGGPSENGTFRKVRLIRNNKLVKEVDLYEFLVTGIKQGDIRVKSGDVVLVKSYTNRVEIDGEVKRTGLFELTEGESFNDLLEYAGGFTNTAYRSLVTVRRSGQREREVIDITSDEFALFQPKDGDVFQVTPILDRYKNRVQIEGAVYREGEYQLTDGLTLKQLIEKADGLRGDAFLTRATIYRTNEDFSQNTVPVDLGKLMSSQIEDIPLMREDLVRISSIYDLKEEYYVSISGEVLEGGVYPFFNTMTVQDLIIIGGGLTEGASGSMVEISRRNKDANLNTTAEIVTIQIDKSLSIDTEDRNLLLQPFDQVYIRKSPGYTVQQQVTVEGEIGAPGTYSISRKDERVSDIIKRAQGITQYAYPEGAILIRQTEFSSNKSNGEISQQYLQQLRAKLLSEESELKNISQERLIERLNKVENRANVNSEEDLVGSRVKRDLIEDIAEQDSLIRDIELKEEEPVALDLVKILNEPGSKYDFIVKPGDVISVPGRLETVRVAGEVTSPLNLRFDKSFNFKDYIYQSGGFLITAKRGRSYVQYPNGERQGVKRFLFFKKYPKIEPGSTIFVSRKKEKQPMSLQEVLAITSSLATIVFLVDRITN</sequence>
<dbReference type="Pfam" id="PF02563">
    <property type="entry name" value="Poly_export"/>
    <property type="match status" value="1"/>
</dbReference>
<feature type="domain" description="Soluble ligand binding" evidence="5">
    <location>
        <begin position="417"/>
        <end position="462"/>
    </location>
</feature>
<dbReference type="OrthoDB" id="9808948at2"/>
<dbReference type="RefSeq" id="WP_090257333.1">
    <property type="nucleotide sequence ID" value="NZ_FOIR01000001.1"/>
</dbReference>
<feature type="coiled-coil region" evidence="2">
    <location>
        <begin position="666"/>
        <end position="705"/>
    </location>
</feature>
<dbReference type="STRING" id="1267423.SAMN05216290_0947"/>
<evidence type="ECO:0000256" key="3">
    <source>
        <dbReference type="SAM" id="SignalP"/>
    </source>
</evidence>
<feature type="domain" description="Polysaccharide export protein N-terminal" evidence="4">
    <location>
        <begin position="160"/>
        <end position="225"/>
    </location>
</feature>
<dbReference type="AlphaFoldDB" id="A0A1I0N658"/>
<feature type="signal peptide" evidence="3">
    <location>
        <begin position="1"/>
        <end position="25"/>
    </location>
</feature>
<protein>
    <submittedName>
        <fullName evidence="6">Protein involved in polysaccharide export, contains SLBB domain of the beta-grasp fold</fullName>
    </submittedName>
</protein>
<dbReference type="InterPro" id="IPR049712">
    <property type="entry name" value="Poly_export"/>
</dbReference>
<evidence type="ECO:0000259" key="4">
    <source>
        <dbReference type="Pfam" id="PF02563"/>
    </source>
</evidence>
<dbReference type="InterPro" id="IPR019554">
    <property type="entry name" value="Soluble_ligand-bd"/>
</dbReference>
<evidence type="ECO:0000259" key="5">
    <source>
        <dbReference type="Pfam" id="PF10531"/>
    </source>
</evidence>
<organism evidence="6 7">
    <name type="scientific">Roseivirga pacifica</name>
    <dbReference type="NCBI Taxonomy" id="1267423"/>
    <lineage>
        <taxon>Bacteria</taxon>
        <taxon>Pseudomonadati</taxon>
        <taxon>Bacteroidota</taxon>
        <taxon>Cytophagia</taxon>
        <taxon>Cytophagales</taxon>
        <taxon>Roseivirgaceae</taxon>
        <taxon>Roseivirga</taxon>
    </lineage>
</organism>
<evidence type="ECO:0000313" key="6">
    <source>
        <dbReference type="EMBL" id="SEV96389.1"/>
    </source>
</evidence>
<evidence type="ECO:0000313" key="7">
    <source>
        <dbReference type="Proteomes" id="UP000199437"/>
    </source>
</evidence>
<feature type="domain" description="Soluble ligand binding" evidence="5">
    <location>
        <begin position="507"/>
        <end position="554"/>
    </location>
</feature>
<name>A0A1I0N658_9BACT</name>
<keyword evidence="7" id="KW-1185">Reference proteome</keyword>
<keyword evidence="1 3" id="KW-0732">Signal</keyword>
<dbReference type="GO" id="GO:0015159">
    <property type="term" value="F:polysaccharide transmembrane transporter activity"/>
    <property type="evidence" value="ECO:0007669"/>
    <property type="project" value="InterPro"/>
</dbReference>
<dbReference type="Proteomes" id="UP000199437">
    <property type="component" value="Unassembled WGS sequence"/>
</dbReference>
<dbReference type="EMBL" id="FOIR01000001">
    <property type="protein sequence ID" value="SEV96389.1"/>
    <property type="molecule type" value="Genomic_DNA"/>
</dbReference>
<evidence type="ECO:0000256" key="1">
    <source>
        <dbReference type="ARBA" id="ARBA00022729"/>
    </source>
</evidence>
<dbReference type="PANTHER" id="PTHR33619">
    <property type="entry name" value="POLYSACCHARIDE EXPORT PROTEIN GFCE-RELATED"/>
    <property type="match status" value="1"/>
</dbReference>
<feature type="domain" description="Soluble ligand binding" evidence="5">
    <location>
        <begin position="252"/>
        <end position="296"/>
    </location>
</feature>
<gene>
    <name evidence="6" type="ORF">SAMN05216290_0947</name>
</gene>
<dbReference type="GeneID" id="99985685"/>
<accession>A0A1I0N658</accession>
<feature type="domain" description="Soluble ligand binding" evidence="5">
    <location>
        <begin position="772"/>
        <end position="823"/>
    </location>
</feature>
<dbReference type="Pfam" id="PF10531">
    <property type="entry name" value="SLBB"/>
    <property type="match status" value="5"/>
</dbReference>
<proteinExistence type="predicted"/>
<dbReference type="Gene3D" id="3.10.560.10">
    <property type="entry name" value="Outer membrane lipoprotein wza domain like"/>
    <property type="match status" value="6"/>
</dbReference>
<feature type="domain" description="Soluble ligand binding" evidence="5">
    <location>
        <begin position="335"/>
        <end position="381"/>
    </location>
</feature>
<keyword evidence="2" id="KW-0175">Coiled coil</keyword>
<dbReference type="PANTHER" id="PTHR33619:SF3">
    <property type="entry name" value="POLYSACCHARIDE EXPORT PROTEIN GFCE-RELATED"/>
    <property type="match status" value="1"/>
</dbReference>
<reference evidence="7" key="1">
    <citation type="submission" date="2016-10" db="EMBL/GenBank/DDBJ databases">
        <authorList>
            <person name="Varghese N."/>
            <person name="Submissions S."/>
        </authorList>
    </citation>
    <scope>NUCLEOTIDE SEQUENCE [LARGE SCALE GENOMIC DNA]</scope>
    <source>
        <strain evidence="7">CGMCC 1.12402</strain>
    </source>
</reference>